<dbReference type="Proteomes" id="UP000095280">
    <property type="component" value="Unplaced"/>
</dbReference>
<dbReference type="Gene3D" id="3.40.50.1820">
    <property type="entry name" value="alpha/beta hydrolase"/>
    <property type="match status" value="1"/>
</dbReference>
<sequence length="426" mass="47259">HHSDSSSARCLLQVQQNRPPIAVCHLLPGDPTCAVFDGFPSIFNKFTIANEALEAEPDEELIRTVFFFHGVGGSCDVFFFQIGLLHRMGYEVVAMDLLGHGCSPVSSSGPDYTFESLWLDALSLFDRFAAPGKAQRRYCAFLRHGVCCQAVRRTIEKNLPRRSRLRRRGPSALAFAPRSRPPLGRRSSPALLEAPPEVLAWTLVGQDWPEGGVDYHRTVAAPVMLMHGCEFLHSARPVGHGRVPPLPPPIFATGEIRHSQRRQQRRRERRGSQQRGNTCDSDLTEAGDEPFATSDDLDHEKCAYVGGWLLFRFFKTECKCEVGNKCLPERLGPPLAAAEPFGRRVQNGQSAGCRRARANRRRQCPSRAWRRRRRVALRDGDFDLAISWAVGRTAGSARPAPCAAGCGESRPGRRSRVVVIGTASMP</sequence>
<dbReference type="WBParaSite" id="maker-unitig_44816-snap-gene-0.1-mRNA-1">
    <property type="protein sequence ID" value="maker-unitig_44816-snap-gene-0.1-mRNA-1"/>
    <property type="gene ID" value="maker-unitig_44816-snap-gene-0.1"/>
</dbReference>
<protein>
    <submittedName>
        <fullName evidence="4">Hydrolase_4 domain-containing protein</fullName>
    </submittedName>
</protein>
<feature type="compositionally biased region" description="Basic residues" evidence="1">
    <location>
        <begin position="259"/>
        <end position="269"/>
    </location>
</feature>
<feature type="region of interest" description="Disordered" evidence="1">
    <location>
        <begin position="249"/>
        <end position="292"/>
    </location>
</feature>
<dbReference type="InterPro" id="IPR000073">
    <property type="entry name" value="AB_hydrolase_1"/>
</dbReference>
<evidence type="ECO:0000313" key="3">
    <source>
        <dbReference type="Proteomes" id="UP000095280"/>
    </source>
</evidence>
<feature type="domain" description="AB hydrolase-1" evidence="2">
    <location>
        <begin position="64"/>
        <end position="116"/>
    </location>
</feature>
<organism evidence="3 4">
    <name type="scientific">Macrostomum lignano</name>
    <dbReference type="NCBI Taxonomy" id="282301"/>
    <lineage>
        <taxon>Eukaryota</taxon>
        <taxon>Metazoa</taxon>
        <taxon>Spiralia</taxon>
        <taxon>Lophotrochozoa</taxon>
        <taxon>Platyhelminthes</taxon>
        <taxon>Rhabditophora</taxon>
        <taxon>Macrostomorpha</taxon>
        <taxon>Macrostomida</taxon>
        <taxon>Macrostomidae</taxon>
        <taxon>Macrostomum</taxon>
    </lineage>
</organism>
<reference evidence="4" key="1">
    <citation type="submission" date="2016-11" db="UniProtKB">
        <authorList>
            <consortium name="WormBaseParasite"/>
        </authorList>
    </citation>
    <scope>IDENTIFICATION</scope>
</reference>
<dbReference type="Pfam" id="PF00561">
    <property type="entry name" value="Abhydrolase_1"/>
    <property type="match status" value="1"/>
</dbReference>
<dbReference type="SUPFAM" id="SSF53474">
    <property type="entry name" value="alpha/beta-Hydrolases"/>
    <property type="match status" value="1"/>
</dbReference>
<name>A0A1I8FRL6_9PLAT</name>
<dbReference type="AlphaFoldDB" id="A0A1I8FRL6"/>
<accession>A0A1I8FRL6</accession>
<evidence type="ECO:0000313" key="4">
    <source>
        <dbReference type="WBParaSite" id="maker-unitig_44816-snap-gene-0.1-mRNA-1"/>
    </source>
</evidence>
<proteinExistence type="predicted"/>
<keyword evidence="3" id="KW-1185">Reference proteome</keyword>
<dbReference type="InterPro" id="IPR029058">
    <property type="entry name" value="AB_hydrolase_fold"/>
</dbReference>
<evidence type="ECO:0000256" key="1">
    <source>
        <dbReference type="SAM" id="MobiDB-lite"/>
    </source>
</evidence>
<evidence type="ECO:0000259" key="2">
    <source>
        <dbReference type="Pfam" id="PF00561"/>
    </source>
</evidence>